<protein>
    <recommendedName>
        <fullName evidence="3">Transmembrane protein</fullName>
    </recommendedName>
</protein>
<reference evidence="2" key="2">
    <citation type="submission" date="2014-07" db="EMBL/GenBank/DDBJ databases">
        <title>Genetics and epidemiology of antimicrobial resistance in B. fragilis group.</title>
        <authorList>
            <person name="Sydenham T.V."/>
            <person name="Hasman H."/>
            <person name="Kemp M."/>
            <person name="Justesen U.S."/>
        </authorList>
    </citation>
    <scope>NUCLEOTIDE SEQUENCE [LARGE SCALE GENOMIC DNA]</scope>
    <source>
        <strain evidence="2">DCMOUH0018B</strain>
    </source>
</reference>
<evidence type="ECO:0000256" key="1">
    <source>
        <dbReference type="SAM" id="Phobius"/>
    </source>
</evidence>
<dbReference type="EMBL" id="JMZZ02000147">
    <property type="protein sequence ID" value="KFX74471.1"/>
    <property type="molecule type" value="Genomic_DNA"/>
</dbReference>
<dbReference type="RefSeq" id="WP_044300572.1">
    <property type="nucleotide sequence ID" value="NZ_CP036542.1"/>
</dbReference>
<feature type="transmembrane region" description="Helical" evidence="1">
    <location>
        <begin position="89"/>
        <end position="108"/>
    </location>
</feature>
<comment type="caution">
    <text evidence="2">The sequence shown here is derived from an EMBL/GenBank/DDBJ whole genome shotgun (WGS) entry which is preliminary data.</text>
</comment>
<keyword evidence="1" id="KW-1133">Transmembrane helix</keyword>
<keyword evidence="1" id="KW-0812">Transmembrane</keyword>
<feature type="transmembrane region" description="Helical" evidence="1">
    <location>
        <begin position="129"/>
        <end position="153"/>
    </location>
</feature>
<accession>A0A0I9S9J3</accession>
<dbReference type="PATRIC" id="fig|817.53.peg.2509"/>
<gene>
    <name evidence="2" type="ORF">EE52_0212155</name>
</gene>
<organism evidence="2">
    <name type="scientific">Bacteroides fragilis</name>
    <dbReference type="NCBI Taxonomy" id="817"/>
    <lineage>
        <taxon>Bacteria</taxon>
        <taxon>Pseudomonadati</taxon>
        <taxon>Bacteroidota</taxon>
        <taxon>Bacteroidia</taxon>
        <taxon>Bacteroidales</taxon>
        <taxon>Bacteroidaceae</taxon>
        <taxon>Bacteroides</taxon>
    </lineage>
</organism>
<feature type="transmembrane region" description="Helical" evidence="1">
    <location>
        <begin position="48"/>
        <end position="69"/>
    </location>
</feature>
<evidence type="ECO:0000313" key="2">
    <source>
        <dbReference type="EMBL" id="KFX74471.1"/>
    </source>
</evidence>
<keyword evidence="1" id="KW-0472">Membrane</keyword>
<evidence type="ECO:0008006" key="3">
    <source>
        <dbReference type="Google" id="ProtNLM"/>
    </source>
</evidence>
<proteinExistence type="predicted"/>
<sequence>MKVTNEPRSRFEQMNSKHSTKKYSYCFFDYLYYRLYVTYKKHNDPPRFSACCVFAVTFMIALFFLSIAANCIFTDFFFSRKNFTELQGGLIFISVAILFCIIPFYLRYTRKRTAAILLKYKGNKWNRIIPSWVIYTFPIWGGLTGIGICMLIFK</sequence>
<name>A0A0I9S9J3_BACFG</name>
<dbReference type="AlphaFoldDB" id="A0A0I9S9J3"/>
<reference evidence="2" key="1">
    <citation type="book" date="2014" name="THE 24TH EUROPEAN CONGRESS OF CLINICAL MICROBIOLOGY AND INFECTIOUS DISEASES" publisher="ECCMID 2014" city="Barcelona, Spain">
        <title>Identification of resistance genes in three multidrug-resistant Bacteroides fragilis isolates by whole genome sequencing.</title>
        <editorList>
            <person name="Unknown"/>
            <person name="A."/>
        </editorList>
        <authorList>
            <person name="Sydenham T.V."/>
            <person name="Hasman H."/>
            <person name="Wang M."/>
            <person name="Soki J."/>
            <person name="Nagy E."/>
            <person name="Justesen U.S."/>
        </authorList>
    </citation>
    <scope>NUCLEOTIDE SEQUENCE</scope>
    <source>
        <strain evidence="2">DCMOUH0018B</strain>
    </source>
</reference>